<dbReference type="Proteomes" id="UP001243496">
    <property type="component" value="Chromosome"/>
</dbReference>
<accession>A0A173STJ9</accession>
<evidence type="ECO:0000313" key="7">
    <source>
        <dbReference type="Proteomes" id="UP001644750"/>
    </source>
</evidence>
<dbReference type="InterPro" id="IPR004341">
    <property type="entry name" value="CAT_RNA-bd_dom"/>
</dbReference>
<dbReference type="GeneID" id="92740538"/>
<dbReference type="SUPFAM" id="SSF50151">
    <property type="entry name" value="SacY-like RNA-binding domain"/>
    <property type="match status" value="1"/>
</dbReference>
<evidence type="ECO:0000313" key="5">
    <source>
        <dbReference type="EMBL" id="WMD17282.1"/>
    </source>
</evidence>
<dbReference type="PANTHER" id="PTHR30185:SF15">
    <property type="entry name" value="CRYPTIC BETA-GLUCOSIDE BGL OPERON ANTITERMINATOR"/>
    <property type="match status" value="1"/>
</dbReference>
<dbReference type="Proteomes" id="UP001644750">
    <property type="component" value="Unassembled WGS sequence"/>
</dbReference>
<dbReference type="InterPro" id="IPR011608">
    <property type="entry name" value="PRD"/>
</dbReference>
<keyword evidence="7" id="KW-1185">Reference proteome</keyword>
<feature type="domain" description="PRD" evidence="2">
    <location>
        <begin position="171"/>
        <end position="280"/>
    </location>
</feature>
<dbReference type="SUPFAM" id="SSF63520">
    <property type="entry name" value="PTS-regulatory domain, PRD"/>
    <property type="match status" value="2"/>
</dbReference>
<dbReference type="SMART" id="SM01061">
    <property type="entry name" value="CAT_RBD"/>
    <property type="match status" value="1"/>
</dbReference>
<dbReference type="Proteomes" id="UP000095553">
    <property type="component" value="Unassembled WGS sequence"/>
</dbReference>
<proteinExistence type="predicted"/>
<reference evidence="4 7" key="2">
    <citation type="journal article" date="2020" name="Cell Host Microbe">
        <title>Functional and Genomic Variation between Human-Derived Isolates of Lachnospiraceae Reveals Inter- and Intra-Species Diversity.</title>
        <authorList>
            <person name="Sorbara M.T."/>
            <person name="Littmann E.R."/>
            <person name="Fontana E."/>
            <person name="Moody T.U."/>
            <person name="Kohout C.E."/>
            <person name="Gjonbalaj M."/>
            <person name="Eaton V."/>
            <person name="Seok R."/>
            <person name="Leiner I.M."/>
            <person name="Pamer E.G."/>
        </authorList>
    </citation>
    <scope>NUCLEOTIDE SEQUENCE [LARGE SCALE GENOMIC DNA]</scope>
    <source>
        <strain evidence="4 7">MSK.14.57</strain>
    </source>
</reference>
<reference evidence="3 6" key="1">
    <citation type="submission" date="2015-09" db="EMBL/GenBank/DDBJ databases">
        <authorList>
            <consortium name="Pathogen Informatics"/>
        </authorList>
    </citation>
    <scope>NUCLEOTIDE SEQUENCE [LARGE SCALE GENOMIC DNA]</scope>
    <source>
        <strain evidence="3 6">2789STDY5834959</strain>
    </source>
</reference>
<evidence type="ECO:0000256" key="1">
    <source>
        <dbReference type="ARBA" id="ARBA00022737"/>
    </source>
</evidence>
<sequence length="285" mass="33346">MKIDKVMNNNVVSSIDEDGQEIIVVGTGIGFQGKEGKVVDEKKIQKIFRLEDPKMIRKLKEILQDLPMEQFEISTAIIEHAKQSLGTELNENIYVTLTDHIHFAIQRYEDHMNFPNPMLREVRLFYEKEFALGEYALGMIKQRLNISLPLDDAASIALHIVSAEFDTRVKDTLKITEFLEDVMEQIKNYFHLEIDTQSLSYERFITHLKFLSRKLFASERMDDMNDDVQEMIQKICPEEYQCAGYIKTFIKERYKKDMTSAEVAYLTMHIERIRKSSIEKGEEDV</sequence>
<reference evidence="5" key="4">
    <citation type="submission" date="2023-08" db="EMBL/GenBank/DDBJ databases">
        <title>Complete Genome Sequences of butyrate producing Anaerostipes hadrus strains BA1 and GIF7 isolated from the terminal ileum of a healthy lean male.</title>
        <authorList>
            <person name="Low A."/>
            <person name="Sheludchenko M."/>
            <person name="Cheng H.E."/>
            <person name="Koh X.Q."/>
            <person name="Lee J."/>
        </authorList>
    </citation>
    <scope>NUCLEOTIDE SEQUENCE</scope>
    <source>
        <strain evidence="5">BA1</strain>
    </source>
</reference>
<name>A0A173STJ9_ANAHA</name>
<evidence type="ECO:0000313" key="6">
    <source>
        <dbReference type="Proteomes" id="UP000095553"/>
    </source>
</evidence>
<dbReference type="InterPro" id="IPR036634">
    <property type="entry name" value="PRD_sf"/>
</dbReference>
<dbReference type="NCBIfam" id="NF046042">
    <property type="entry name" value="LicT"/>
    <property type="match status" value="1"/>
</dbReference>
<evidence type="ECO:0000259" key="2">
    <source>
        <dbReference type="PROSITE" id="PS51372"/>
    </source>
</evidence>
<dbReference type="InterPro" id="IPR036650">
    <property type="entry name" value="CAT_RNA-bd_dom_sf"/>
</dbReference>
<dbReference type="PROSITE" id="PS51372">
    <property type="entry name" value="PRD_2"/>
    <property type="match status" value="2"/>
</dbReference>
<dbReference type="EMBL" id="CYXY01000008">
    <property type="protein sequence ID" value="CUM93802.1"/>
    <property type="molecule type" value="Genomic_DNA"/>
</dbReference>
<dbReference type="Pfam" id="PF03123">
    <property type="entry name" value="CAT_RBD"/>
    <property type="match status" value="1"/>
</dbReference>
<evidence type="ECO:0000313" key="3">
    <source>
        <dbReference type="EMBL" id="CUM93802.1"/>
    </source>
</evidence>
<dbReference type="Gene3D" id="2.30.24.10">
    <property type="entry name" value="CAT RNA-binding domain"/>
    <property type="match status" value="1"/>
</dbReference>
<dbReference type="GO" id="GO:0003723">
    <property type="term" value="F:RNA binding"/>
    <property type="evidence" value="ECO:0007669"/>
    <property type="project" value="InterPro"/>
</dbReference>
<keyword evidence="1" id="KW-0677">Repeat</keyword>
<protein>
    <submittedName>
        <fullName evidence="4">PRD domain-containing protein</fullName>
    </submittedName>
    <submittedName>
        <fullName evidence="3">Transcription antiterminator LicT</fullName>
    </submittedName>
</protein>
<evidence type="ECO:0000313" key="4">
    <source>
        <dbReference type="EMBL" id="NSJ80093.1"/>
    </source>
</evidence>
<reference evidence="4" key="3">
    <citation type="submission" date="2020-02" db="EMBL/GenBank/DDBJ databases">
        <authorList>
            <person name="Littmann E."/>
            <person name="Sorbara M."/>
        </authorList>
    </citation>
    <scope>NUCLEOTIDE SEQUENCE</scope>
    <source>
        <strain evidence="4">MSK.14.57</strain>
    </source>
</reference>
<dbReference type="Gene3D" id="1.10.1790.10">
    <property type="entry name" value="PRD domain"/>
    <property type="match status" value="2"/>
</dbReference>
<dbReference type="InterPro" id="IPR050661">
    <property type="entry name" value="BglG_antiterminators"/>
</dbReference>
<dbReference type="EMBL" id="JAAITB010000024">
    <property type="protein sequence ID" value="NSJ80093.1"/>
    <property type="molecule type" value="Genomic_DNA"/>
</dbReference>
<feature type="domain" description="PRD" evidence="2">
    <location>
        <begin position="65"/>
        <end position="170"/>
    </location>
</feature>
<dbReference type="AlphaFoldDB" id="A0A173STJ9"/>
<organism evidence="3 6">
    <name type="scientific">Anaerostipes hadrus</name>
    <dbReference type="NCBI Taxonomy" id="649756"/>
    <lineage>
        <taxon>Bacteria</taxon>
        <taxon>Bacillati</taxon>
        <taxon>Bacillota</taxon>
        <taxon>Clostridia</taxon>
        <taxon>Lachnospirales</taxon>
        <taxon>Lachnospiraceae</taxon>
        <taxon>Anaerostipes</taxon>
    </lineage>
</organism>
<dbReference type="PANTHER" id="PTHR30185">
    <property type="entry name" value="CRYPTIC BETA-GLUCOSIDE BGL OPERON ANTITERMINATOR"/>
    <property type="match status" value="1"/>
</dbReference>
<dbReference type="EMBL" id="CP132968">
    <property type="protein sequence ID" value="WMD17282.1"/>
    <property type="molecule type" value="Genomic_DNA"/>
</dbReference>
<dbReference type="Pfam" id="PF00874">
    <property type="entry name" value="PRD"/>
    <property type="match status" value="2"/>
</dbReference>
<dbReference type="RefSeq" id="WP_009264501.1">
    <property type="nucleotide sequence ID" value="NZ_CACRSX010000057.1"/>
</dbReference>
<gene>
    <name evidence="3" type="primary">licT_1</name>
    <name evidence="3" type="ORF">ERS852571_01478</name>
    <name evidence="4" type="ORF">G5A72_10985</name>
    <name evidence="5" type="ORF">RBI15_03995</name>
</gene>
<dbReference type="GO" id="GO:0006355">
    <property type="term" value="P:regulation of DNA-templated transcription"/>
    <property type="evidence" value="ECO:0007669"/>
    <property type="project" value="InterPro"/>
</dbReference>